<keyword evidence="2" id="KW-1185">Reference proteome</keyword>
<evidence type="ECO:0000313" key="1">
    <source>
        <dbReference type="EMBL" id="MEE2527057.1"/>
    </source>
</evidence>
<dbReference type="Proteomes" id="UP001354971">
    <property type="component" value="Unassembled WGS sequence"/>
</dbReference>
<accession>A0ABU7LT12</accession>
<organism evidence="1 2">
    <name type="scientific">Hyphobacterium lacteum</name>
    <dbReference type="NCBI Taxonomy" id="3116575"/>
    <lineage>
        <taxon>Bacteria</taxon>
        <taxon>Pseudomonadati</taxon>
        <taxon>Pseudomonadota</taxon>
        <taxon>Alphaproteobacteria</taxon>
        <taxon>Maricaulales</taxon>
        <taxon>Maricaulaceae</taxon>
        <taxon>Hyphobacterium</taxon>
    </lineage>
</organism>
<dbReference type="RefSeq" id="WP_330199721.1">
    <property type="nucleotide sequence ID" value="NZ_JAZDRP010000008.1"/>
</dbReference>
<proteinExistence type="predicted"/>
<comment type="caution">
    <text evidence="1">The sequence shown here is derived from an EMBL/GenBank/DDBJ whole genome shotgun (WGS) entry which is preliminary data.</text>
</comment>
<reference evidence="1 2" key="1">
    <citation type="submission" date="2024-01" db="EMBL/GenBank/DDBJ databases">
        <title>Hyphobacterium bacterium isolated from marine sediment.</title>
        <authorList>
            <person name="Zhao S."/>
        </authorList>
    </citation>
    <scope>NUCLEOTIDE SEQUENCE [LARGE SCALE GENOMIC DNA]</scope>
    <source>
        <strain evidence="2">HN65</strain>
    </source>
</reference>
<name>A0ABU7LT12_9PROT</name>
<evidence type="ECO:0000313" key="2">
    <source>
        <dbReference type="Proteomes" id="UP001354971"/>
    </source>
</evidence>
<protein>
    <submittedName>
        <fullName evidence="1">Uncharacterized protein</fullName>
    </submittedName>
</protein>
<dbReference type="EMBL" id="JAZDRP010000008">
    <property type="protein sequence ID" value="MEE2527057.1"/>
    <property type="molecule type" value="Genomic_DNA"/>
</dbReference>
<sequence length="273" mass="30169">MTKETKMAAPSAETRAALGEVLCAFEALKDANDRRLDEIEAKSAADPLLDEKLARIDTALTRAQDRLDRLALFDGARWRVASFVRAELSEERTYRLARLISDSDIDFSDLSLPVRAVLLDEAVQKLELPTAERGLDMSFAGLAAGIIPDDALHSLQTNRYDGADLAPRAPCHLKDYRLADGVSISWIRRSRKDWDDWVSSEIPLGEDEELYSLRVEFGNAVIHEWLTSETSATILIEDLDARAGQAVPAFSIEVRQVSPTFGAGSAARLDIIV</sequence>
<gene>
    <name evidence="1" type="ORF">V0U79_11820</name>
</gene>